<organism evidence="3 4">
    <name type="scientific">Marinoscillum luteum</name>
    <dbReference type="NCBI Taxonomy" id="861051"/>
    <lineage>
        <taxon>Bacteria</taxon>
        <taxon>Pseudomonadati</taxon>
        <taxon>Bacteroidota</taxon>
        <taxon>Cytophagia</taxon>
        <taxon>Cytophagales</taxon>
        <taxon>Reichenbachiellaceae</taxon>
        <taxon>Marinoscillum</taxon>
    </lineage>
</organism>
<feature type="signal peptide" evidence="2">
    <location>
        <begin position="1"/>
        <end position="19"/>
    </location>
</feature>
<dbReference type="RefSeq" id="WP_395417291.1">
    <property type="nucleotide sequence ID" value="NZ_JBIPKE010000015.1"/>
</dbReference>
<evidence type="ECO:0000256" key="1">
    <source>
        <dbReference type="SAM" id="Coils"/>
    </source>
</evidence>
<evidence type="ECO:0000256" key="2">
    <source>
        <dbReference type="SAM" id="SignalP"/>
    </source>
</evidence>
<protein>
    <recommendedName>
        <fullName evidence="5">Cell wall anchor protein</fullName>
    </recommendedName>
</protein>
<evidence type="ECO:0000313" key="3">
    <source>
        <dbReference type="EMBL" id="MFH6983759.1"/>
    </source>
</evidence>
<keyword evidence="2" id="KW-0732">Signal</keyword>
<reference evidence="3 4" key="1">
    <citation type="journal article" date="2013" name="Int. J. Syst. Evol. Microbiol.">
        <title>Marinoscillum luteum sp. nov., isolated from marine sediment.</title>
        <authorList>
            <person name="Cha I.T."/>
            <person name="Park S.J."/>
            <person name="Kim S.J."/>
            <person name="Kim J.G."/>
            <person name="Jung M.Y."/>
            <person name="Shin K.S."/>
            <person name="Kwon K.K."/>
            <person name="Yang S.H."/>
            <person name="Seo Y.S."/>
            <person name="Rhee S.K."/>
        </authorList>
    </citation>
    <scope>NUCLEOTIDE SEQUENCE [LARGE SCALE GENOMIC DNA]</scope>
    <source>
        <strain evidence="3 4">KCTC 23939</strain>
    </source>
</reference>
<keyword evidence="4" id="KW-1185">Reference proteome</keyword>
<keyword evidence="1" id="KW-0175">Coiled coil</keyword>
<name>A0ABW7N8B6_9BACT</name>
<evidence type="ECO:0000313" key="4">
    <source>
        <dbReference type="Proteomes" id="UP001610063"/>
    </source>
</evidence>
<dbReference type="EMBL" id="JBIPKE010000015">
    <property type="protein sequence ID" value="MFH6983759.1"/>
    <property type="molecule type" value="Genomic_DNA"/>
</dbReference>
<proteinExistence type="predicted"/>
<comment type="caution">
    <text evidence="3">The sequence shown here is derived from an EMBL/GenBank/DDBJ whole genome shotgun (WGS) entry which is preliminary data.</text>
</comment>
<sequence length="352" mass="38552">MKKTILLLIPIALSHFAHAQWVNDENNYTSGQLAIGSSATWAPLTINSVSGANGNVGVSLAFDGTIHPEIGYRFKANGSNYYQVLYNGSHIMWKHYESSNYVPKMSLSNEGNLGLGVASPSSSLDILTKSVSGGEHLIKLKVSDATTDYLTIQNNTGTGGQFIPAIVGFHESDNRLALRLTASTSSSTDNGSNALMIFDSRQINGSSHSAISARPLFQWSNFTDAKMTMLANGNLGLGTESPDSKLAVNGTIHTKEVRVDLNGWSDFVFANDYKLPTLKEVETYISENKHLPEIPSEAEVSENGINLGEMNAKLLQKIEELTLYMIDMNRRMNQLETENTELKEKVQLLEDK</sequence>
<feature type="chain" id="PRO_5046323867" description="Cell wall anchor protein" evidence="2">
    <location>
        <begin position="20"/>
        <end position="352"/>
    </location>
</feature>
<accession>A0ABW7N8B6</accession>
<evidence type="ECO:0008006" key="5">
    <source>
        <dbReference type="Google" id="ProtNLM"/>
    </source>
</evidence>
<feature type="coiled-coil region" evidence="1">
    <location>
        <begin position="318"/>
        <end position="352"/>
    </location>
</feature>
<dbReference type="Proteomes" id="UP001610063">
    <property type="component" value="Unassembled WGS sequence"/>
</dbReference>
<gene>
    <name evidence="3" type="ORF">ACHKAR_09925</name>
</gene>